<dbReference type="Proteomes" id="UP001234989">
    <property type="component" value="Chromosome 5"/>
</dbReference>
<name>A0AAF0QSU0_SOLVR</name>
<sequence length="43" mass="4561">VSQDKGSLGDQQWFSSVSHVQGVGSGRDKLGIRAKSSSVLRCL</sequence>
<dbReference type="EMBL" id="CP133616">
    <property type="protein sequence ID" value="WMV29667.1"/>
    <property type="molecule type" value="Genomic_DNA"/>
</dbReference>
<keyword evidence="2" id="KW-1185">Reference proteome</keyword>
<evidence type="ECO:0000313" key="2">
    <source>
        <dbReference type="Proteomes" id="UP001234989"/>
    </source>
</evidence>
<gene>
    <name evidence="1" type="ORF">MTR67_023052</name>
</gene>
<protein>
    <submittedName>
        <fullName evidence="1">Uncharacterized protein</fullName>
    </submittedName>
</protein>
<evidence type="ECO:0000313" key="1">
    <source>
        <dbReference type="EMBL" id="WMV29667.1"/>
    </source>
</evidence>
<feature type="non-terminal residue" evidence="1">
    <location>
        <position position="1"/>
    </location>
</feature>
<organism evidence="1 2">
    <name type="scientific">Solanum verrucosum</name>
    <dbReference type="NCBI Taxonomy" id="315347"/>
    <lineage>
        <taxon>Eukaryota</taxon>
        <taxon>Viridiplantae</taxon>
        <taxon>Streptophyta</taxon>
        <taxon>Embryophyta</taxon>
        <taxon>Tracheophyta</taxon>
        <taxon>Spermatophyta</taxon>
        <taxon>Magnoliopsida</taxon>
        <taxon>eudicotyledons</taxon>
        <taxon>Gunneridae</taxon>
        <taxon>Pentapetalae</taxon>
        <taxon>asterids</taxon>
        <taxon>lamiids</taxon>
        <taxon>Solanales</taxon>
        <taxon>Solanaceae</taxon>
        <taxon>Solanoideae</taxon>
        <taxon>Solaneae</taxon>
        <taxon>Solanum</taxon>
    </lineage>
</organism>
<accession>A0AAF0QSU0</accession>
<proteinExistence type="predicted"/>
<dbReference type="AlphaFoldDB" id="A0AAF0QSU0"/>
<reference evidence="1" key="1">
    <citation type="submission" date="2023-08" db="EMBL/GenBank/DDBJ databases">
        <title>A de novo genome assembly of Solanum verrucosum Schlechtendal, a Mexican diploid species geographically isolated from the other diploid A-genome species in potato relatives.</title>
        <authorList>
            <person name="Hosaka K."/>
        </authorList>
    </citation>
    <scope>NUCLEOTIDE SEQUENCE</scope>
    <source>
        <tissue evidence="1">Young leaves</tissue>
    </source>
</reference>